<feature type="region of interest" description="Disordered" evidence="1">
    <location>
        <begin position="15"/>
        <end position="45"/>
    </location>
</feature>
<evidence type="ECO:0000313" key="2">
    <source>
        <dbReference type="EMBL" id="KAA6325784.1"/>
    </source>
</evidence>
<reference evidence="2" key="1">
    <citation type="submission" date="2019-03" db="EMBL/GenBank/DDBJ databases">
        <title>Single cell metagenomics reveals metabolic interactions within the superorganism composed of flagellate Streblomastix strix and complex community of Bacteroidetes bacteria on its surface.</title>
        <authorList>
            <person name="Treitli S.C."/>
            <person name="Kolisko M."/>
            <person name="Husnik F."/>
            <person name="Keeling P."/>
            <person name="Hampl V."/>
        </authorList>
    </citation>
    <scope>NUCLEOTIDE SEQUENCE</scope>
    <source>
        <strain evidence="2">STM</strain>
    </source>
</reference>
<comment type="caution">
    <text evidence="2">The sequence shown here is derived from an EMBL/GenBank/DDBJ whole genome shotgun (WGS) entry which is preliminary data.</text>
</comment>
<sequence>MLAVEDAKRSSIEELRLQEQEAKQQSTQAEMLKQQKETELKKTEESLNQVKGQLKTEELKSKAADVGSNIIDSLGSLVGTSKVKRQQQEIENLKFEKHELQQDIDGFTQIISRERNEHKKETLELKAEIIKIYDWLPKTPTLIKWGEYCERIGFTKNQAKDIISMKPVQFSGELYPNEHNQRFKANDVEVRLERGTESQDAFRLLIDRIGLSQWFKQKYKKFQEAIGIKPKQKLEIGDNKGFRM</sequence>
<feature type="compositionally biased region" description="Basic and acidic residues" evidence="1">
    <location>
        <begin position="33"/>
        <end position="45"/>
    </location>
</feature>
<proteinExistence type="predicted"/>
<organism evidence="2">
    <name type="scientific">termite gut metagenome</name>
    <dbReference type="NCBI Taxonomy" id="433724"/>
    <lineage>
        <taxon>unclassified sequences</taxon>
        <taxon>metagenomes</taxon>
        <taxon>organismal metagenomes</taxon>
    </lineage>
</organism>
<accession>A0A5J4QXJ5</accession>
<dbReference type="EMBL" id="SNRY01002294">
    <property type="protein sequence ID" value="KAA6325784.1"/>
    <property type="molecule type" value="Genomic_DNA"/>
</dbReference>
<evidence type="ECO:0000256" key="1">
    <source>
        <dbReference type="SAM" id="MobiDB-lite"/>
    </source>
</evidence>
<gene>
    <name evidence="2" type="ORF">EZS27_025040</name>
</gene>
<protein>
    <recommendedName>
        <fullName evidence="3">Mobilization protein</fullName>
    </recommendedName>
</protein>
<evidence type="ECO:0008006" key="3">
    <source>
        <dbReference type="Google" id="ProtNLM"/>
    </source>
</evidence>
<dbReference type="AlphaFoldDB" id="A0A5J4QXJ5"/>
<name>A0A5J4QXJ5_9ZZZZ</name>